<keyword evidence="3" id="KW-1185">Reference proteome</keyword>
<dbReference type="OrthoDB" id="8195132at2759"/>
<sequence>MFKFVILAACVFATAQGGAILATAPVLSAPLLGKVTTLPAETTIVKQQVIVDQPEIRYRSVPTVVQTAPIVKTVQPIVHAAPALTYAAAPALSYAAAVPAVRTIAAGTHLTYAAAPAFNAYNWNGFPAATYAAW</sequence>
<keyword evidence="1" id="KW-0732">Signal</keyword>
<accession>A0A226DA40</accession>
<reference evidence="2 3" key="1">
    <citation type="submission" date="2015-12" db="EMBL/GenBank/DDBJ databases">
        <title>The genome of Folsomia candida.</title>
        <authorList>
            <person name="Faddeeva A."/>
            <person name="Derks M.F."/>
            <person name="Anvar Y."/>
            <person name="Smit S."/>
            <person name="Van Straalen N."/>
            <person name="Roelofs D."/>
        </authorList>
    </citation>
    <scope>NUCLEOTIDE SEQUENCE [LARGE SCALE GENOMIC DNA]</scope>
    <source>
        <strain evidence="2 3">VU population</strain>
        <tissue evidence="2">Whole body</tissue>
    </source>
</reference>
<organism evidence="2 3">
    <name type="scientific">Folsomia candida</name>
    <name type="common">Springtail</name>
    <dbReference type="NCBI Taxonomy" id="158441"/>
    <lineage>
        <taxon>Eukaryota</taxon>
        <taxon>Metazoa</taxon>
        <taxon>Ecdysozoa</taxon>
        <taxon>Arthropoda</taxon>
        <taxon>Hexapoda</taxon>
        <taxon>Collembola</taxon>
        <taxon>Entomobryomorpha</taxon>
        <taxon>Isotomoidea</taxon>
        <taxon>Isotomidae</taxon>
        <taxon>Proisotominae</taxon>
        <taxon>Folsomia</taxon>
    </lineage>
</organism>
<protein>
    <submittedName>
        <fullName evidence="2">Uncharacterized protein</fullName>
    </submittedName>
</protein>
<feature type="signal peptide" evidence="1">
    <location>
        <begin position="1"/>
        <end position="17"/>
    </location>
</feature>
<dbReference type="EMBL" id="LNIX01000028">
    <property type="protein sequence ID" value="OXA41748.1"/>
    <property type="molecule type" value="Genomic_DNA"/>
</dbReference>
<dbReference type="AlphaFoldDB" id="A0A226DA40"/>
<dbReference type="Proteomes" id="UP000198287">
    <property type="component" value="Unassembled WGS sequence"/>
</dbReference>
<evidence type="ECO:0000313" key="3">
    <source>
        <dbReference type="Proteomes" id="UP000198287"/>
    </source>
</evidence>
<comment type="caution">
    <text evidence="2">The sequence shown here is derived from an EMBL/GenBank/DDBJ whole genome shotgun (WGS) entry which is preliminary data.</text>
</comment>
<evidence type="ECO:0000256" key="1">
    <source>
        <dbReference type="SAM" id="SignalP"/>
    </source>
</evidence>
<feature type="chain" id="PRO_5013370752" evidence="1">
    <location>
        <begin position="18"/>
        <end position="134"/>
    </location>
</feature>
<evidence type="ECO:0000313" key="2">
    <source>
        <dbReference type="EMBL" id="OXA41748.1"/>
    </source>
</evidence>
<proteinExistence type="predicted"/>
<name>A0A226DA40_FOLCA</name>
<gene>
    <name evidence="2" type="ORF">Fcan01_23448</name>
</gene>